<proteinExistence type="predicted"/>
<gene>
    <name evidence="2" type="ORF">SAMN05216212_2092</name>
</gene>
<accession>A0A1G9ANF6</accession>
<evidence type="ECO:0008006" key="4">
    <source>
        <dbReference type="Google" id="ProtNLM"/>
    </source>
</evidence>
<protein>
    <recommendedName>
        <fullName evidence="4">Phosphate-selective porin O and P</fullName>
    </recommendedName>
</protein>
<feature type="region of interest" description="Disordered" evidence="1">
    <location>
        <begin position="24"/>
        <end position="87"/>
    </location>
</feature>
<dbReference type="EMBL" id="FNFH01000003">
    <property type="protein sequence ID" value="SDK28838.1"/>
    <property type="molecule type" value="Genomic_DNA"/>
</dbReference>
<evidence type="ECO:0000256" key="1">
    <source>
        <dbReference type="SAM" id="MobiDB-lite"/>
    </source>
</evidence>
<dbReference type="RefSeq" id="WP_217631412.1">
    <property type="nucleotide sequence ID" value="NZ_FNFH01000003.1"/>
</dbReference>
<evidence type="ECO:0000313" key="2">
    <source>
        <dbReference type="EMBL" id="SDK28838.1"/>
    </source>
</evidence>
<sequence length="493" mass="54857">MEGRAYLSALLALTVTVPGWLLAQPGPTSPMDSQPGELQESEHESQEEPSPHEPRIDQLAVRDSASHPAPVAYPPAPSADLPTDIPGSWGPYEPGKGFVLARSDLGEVGFSIFSYVRYVNQTGLNEEWTDSFGRTFDVEILNQVQLQKVNLTFKGWLFDPRFRYRFYTWTSNSNQGQSAQVVVAGNLSYLFDEHFNLGGGIDGLPTTRSTSGTFPTWLRTDHRTIADEFFRGSYTTGIFAWGDITERSDYRVMVGNNLSQLGVSGDELDDHFNTMSGRVWWMPTTGEFGPQNGLGDYEFHTEPATLLGLHFTRSREDAQGQPSLNSFDNSQIRLSDGTRIFSPNPFDVGINIRRATYEMAAATAGLKYCGYSLEAEFFYREVDNFSTVPFPGAEEVGELPVSRLTDHGYQLQASMMVVPKTLQLYISGSKIHGEYGDPWDVAVGAKFYPFRRREVRFTVQGLFLEDSPVGYNSVPFALGGTGPVFNTEFEVAF</sequence>
<name>A0A1G9ANF6_9GAMM</name>
<evidence type="ECO:0000313" key="3">
    <source>
        <dbReference type="Proteomes" id="UP000199305"/>
    </source>
</evidence>
<dbReference type="AlphaFoldDB" id="A0A1G9ANF6"/>
<organism evidence="2 3">
    <name type="scientific">Microbulbifer yueqingensis</name>
    <dbReference type="NCBI Taxonomy" id="658219"/>
    <lineage>
        <taxon>Bacteria</taxon>
        <taxon>Pseudomonadati</taxon>
        <taxon>Pseudomonadota</taxon>
        <taxon>Gammaproteobacteria</taxon>
        <taxon>Cellvibrionales</taxon>
        <taxon>Microbulbiferaceae</taxon>
        <taxon>Microbulbifer</taxon>
    </lineage>
</organism>
<keyword evidence="3" id="KW-1185">Reference proteome</keyword>
<feature type="compositionally biased region" description="Basic and acidic residues" evidence="1">
    <location>
        <begin position="40"/>
        <end position="56"/>
    </location>
</feature>
<reference evidence="3" key="1">
    <citation type="submission" date="2016-10" db="EMBL/GenBank/DDBJ databases">
        <authorList>
            <person name="Varghese N."/>
            <person name="Submissions S."/>
        </authorList>
    </citation>
    <scope>NUCLEOTIDE SEQUENCE [LARGE SCALE GENOMIC DNA]</scope>
    <source>
        <strain evidence="3">CGMCC 1.10658</strain>
    </source>
</reference>
<dbReference type="Proteomes" id="UP000199305">
    <property type="component" value="Unassembled WGS sequence"/>
</dbReference>